<dbReference type="RefSeq" id="WP_003925138.1">
    <property type="nucleotide sequence ID" value="NZ_BCTB01000042.1"/>
</dbReference>
<evidence type="ECO:0000313" key="2">
    <source>
        <dbReference type="Proteomes" id="UP000069654"/>
    </source>
</evidence>
<comment type="caution">
    <text evidence="1">The sequence shown here is derived from an EMBL/GenBank/DDBJ whole genome shotgun (WGS) entry which is preliminary data.</text>
</comment>
<gene>
    <name evidence="1" type="ORF">RMCT_3259</name>
</gene>
<protein>
    <submittedName>
        <fullName evidence="1">Gp15</fullName>
    </submittedName>
</protein>
<name>A0A100XGM8_MYCTH</name>
<evidence type="ECO:0000313" key="1">
    <source>
        <dbReference type="EMBL" id="GAT16290.1"/>
    </source>
</evidence>
<dbReference type="STRING" id="1797.RMCT_3259"/>
<dbReference type="AlphaFoldDB" id="A0A100XGM8"/>
<dbReference type="EMBL" id="BCTB01000042">
    <property type="protein sequence ID" value="GAT16290.1"/>
    <property type="molecule type" value="Genomic_DNA"/>
</dbReference>
<sequence>MPAGVEVTVVDGFATIDFVDRSKRGPGLAALLEVGGPDLVQTLTREGPRRLYRVPEGNARAAGLLDVPAQPAPTAPDRRAPDDSWSRAELNAYAVSIGIESPEKLRSKEAVLNAIRHAG</sequence>
<proteinExistence type="predicted"/>
<dbReference type="Proteomes" id="UP000069654">
    <property type="component" value="Unassembled WGS sequence"/>
</dbReference>
<dbReference type="OrthoDB" id="5125755at2"/>
<reference evidence="1 2" key="1">
    <citation type="journal article" date="2016" name="Genome Announc.">
        <title>Draft Genome Sequences of Five Rapidly Growing Mycobacterium Species, M. thermoresistibile, M. fortuitum subsp. acetamidolyticum, M. canariasense, M. brisbanense, and M. novocastrense.</title>
        <authorList>
            <person name="Katahira K."/>
            <person name="Ogura Y."/>
            <person name="Gotoh Y."/>
            <person name="Hayashi T."/>
        </authorList>
    </citation>
    <scope>NUCLEOTIDE SEQUENCE [LARGE SCALE GENOMIC DNA]</scope>
    <source>
        <strain evidence="1 2">JCM6362</strain>
    </source>
</reference>
<organism evidence="1 2">
    <name type="scientific">Mycolicibacterium thermoresistibile</name>
    <name type="common">Mycobacterium thermoresistibile</name>
    <dbReference type="NCBI Taxonomy" id="1797"/>
    <lineage>
        <taxon>Bacteria</taxon>
        <taxon>Bacillati</taxon>
        <taxon>Actinomycetota</taxon>
        <taxon>Actinomycetes</taxon>
        <taxon>Mycobacteriales</taxon>
        <taxon>Mycobacteriaceae</taxon>
        <taxon>Mycolicibacterium</taxon>
    </lineage>
</organism>
<reference evidence="2" key="2">
    <citation type="submission" date="2016-02" db="EMBL/GenBank/DDBJ databases">
        <title>Draft genome sequence of five rapidly growing Mycobacterium species.</title>
        <authorList>
            <person name="Katahira K."/>
            <person name="Gotou Y."/>
            <person name="Iida K."/>
            <person name="Ogura Y."/>
            <person name="Hayashi T."/>
        </authorList>
    </citation>
    <scope>NUCLEOTIDE SEQUENCE [LARGE SCALE GENOMIC DNA]</scope>
    <source>
        <strain evidence="2">JCM6362</strain>
    </source>
</reference>
<accession>A0A100XGM8</accession>